<keyword evidence="5" id="KW-1185">Reference proteome</keyword>
<dbReference type="OrthoDB" id="9816400at2"/>
<evidence type="ECO:0000259" key="3">
    <source>
        <dbReference type="Pfam" id="PF25023"/>
    </source>
</evidence>
<dbReference type="InterPro" id="IPR050708">
    <property type="entry name" value="T6SS_VgrG/RHS"/>
</dbReference>
<keyword evidence="1" id="KW-0677">Repeat</keyword>
<feature type="domain" description="Teneurin-like YD-shell" evidence="3">
    <location>
        <begin position="57"/>
        <end position="198"/>
    </location>
</feature>
<comment type="caution">
    <text evidence="4">The sequence shown here is derived from an EMBL/GenBank/DDBJ whole genome shotgun (WGS) entry which is preliminary data.</text>
</comment>
<dbReference type="PANTHER" id="PTHR32305">
    <property type="match status" value="1"/>
</dbReference>
<reference evidence="4 5" key="1">
    <citation type="submission" date="2015-10" db="EMBL/GenBank/DDBJ databases">
        <title>Pseudomonas helleri sp. nov. and Pseudomonas weihenstephanensis sp. nov., isolated from raw cows milk.</title>
        <authorList>
            <person name="Von Neubeck M."/>
            <person name="Huptas C."/>
            <person name="Wenning M."/>
            <person name="Scherer S."/>
        </authorList>
    </citation>
    <scope>NUCLEOTIDE SEQUENCE [LARGE SCALE GENOMIC DNA]</scope>
    <source>
        <strain evidence="4 5">BSTT44</strain>
    </source>
</reference>
<dbReference type="InterPro" id="IPR056823">
    <property type="entry name" value="TEN-like_YD-shell"/>
</dbReference>
<organism evidence="4 5">
    <name type="scientific">Pseudomonas endophytica</name>
    <dbReference type="NCBI Taxonomy" id="1563157"/>
    <lineage>
        <taxon>Bacteria</taxon>
        <taxon>Pseudomonadati</taxon>
        <taxon>Pseudomonadota</taxon>
        <taxon>Gammaproteobacteria</taxon>
        <taxon>Pseudomonadales</taxon>
        <taxon>Pseudomonadaceae</taxon>
        <taxon>Pseudomonas</taxon>
    </lineage>
</organism>
<gene>
    <name evidence="4" type="ORF">AQS70_07755</name>
</gene>
<name>A0A0Q0X3G5_9PSED</name>
<protein>
    <recommendedName>
        <fullName evidence="3">Teneurin-like YD-shell domain-containing protein</fullName>
    </recommendedName>
</protein>
<evidence type="ECO:0000313" key="5">
    <source>
        <dbReference type="Proteomes" id="UP000050342"/>
    </source>
</evidence>
<accession>A0A0Q0X3G5</accession>
<sequence length="333" mass="38939">MLSLKFDEHELVNYERDDLHREVARHQGNHLLQRQSWDPVGRLQEQLLGRGDDTSTLLKRDYTYDHASQLTRINDTRRGPLAYRYDPVGRLLSATSRLGEETFAFDPASNLLNEKQQQPQRPLEQDPKRNKLMDNLLREYVGIHYEYDERGNQTKRLQNGRLSQLQWDLFDRLEAFNDDRLSVRYFYDALGRRIAKHSEAHYRKKPEAGSGWNINQHARKQRELGCDHTLYGWDGDTLAWENSPPLLETDTGRTVHYLYEPGTFVPVAQALRHGGIRLLKQPDYSGEYNHKTDPVWTYKPVAPKIDVLSWYHCDHLGTPQEMTVSDPYTPPTV</sequence>
<proteinExistence type="predicted"/>
<evidence type="ECO:0000256" key="1">
    <source>
        <dbReference type="ARBA" id="ARBA00022737"/>
    </source>
</evidence>
<evidence type="ECO:0000313" key="4">
    <source>
        <dbReference type="EMBL" id="KQB54341.1"/>
    </source>
</evidence>
<dbReference type="Gene3D" id="2.180.10.10">
    <property type="entry name" value="RHS repeat-associated core"/>
    <property type="match status" value="1"/>
</dbReference>
<dbReference type="STRING" id="1563157.AQS70_07755"/>
<dbReference type="Proteomes" id="UP000050342">
    <property type="component" value="Unassembled WGS sequence"/>
</dbReference>
<dbReference type="AlphaFoldDB" id="A0A0Q0X3G5"/>
<dbReference type="Pfam" id="PF25023">
    <property type="entry name" value="TEN_YD-shell"/>
    <property type="match status" value="1"/>
</dbReference>
<dbReference type="PANTHER" id="PTHR32305:SF15">
    <property type="entry name" value="PROTEIN RHSA-RELATED"/>
    <property type="match status" value="1"/>
</dbReference>
<feature type="region of interest" description="Disordered" evidence="2">
    <location>
        <begin position="111"/>
        <end position="131"/>
    </location>
</feature>
<evidence type="ECO:0000256" key="2">
    <source>
        <dbReference type="SAM" id="MobiDB-lite"/>
    </source>
</evidence>
<dbReference type="EMBL" id="LLWH01000090">
    <property type="protein sequence ID" value="KQB54341.1"/>
    <property type="molecule type" value="Genomic_DNA"/>
</dbReference>
<feature type="compositionally biased region" description="Polar residues" evidence="2">
    <location>
        <begin position="111"/>
        <end position="120"/>
    </location>
</feature>